<dbReference type="EMBL" id="QYRT01000035">
    <property type="protein sequence ID" value="TIH33463.1"/>
    <property type="molecule type" value="Genomic_DNA"/>
</dbReference>
<evidence type="ECO:0000313" key="2">
    <source>
        <dbReference type="EMBL" id="TIH33463.1"/>
    </source>
</evidence>
<proteinExistence type="predicted"/>
<dbReference type="SUPFAM" id="SSF53850">
    <property type="entry name" value="Periplasmic binding protein-like II"/>
    <property type="match status" value="1"/>
</dbReference>
<dbReference type="Proteomes" id="UP000306192">
    <property type="component" value="Unassembled WGS sequence"/>
</dbReference>
<name>A0A4T2BP27_9MICO</name>
<evidence type="ECO:0000313" key="3">
    <source>
        <dbReference type="Proteomes" id="UP000306192"/>
    </source>
</evidence>
<reference evidence="2 3" key="1">
    <citation type="journal article" date="2019" name="Microorganisms">
        <title>Systematic Affiliation and Genome Analysis of Subtercola vilae DB165(T) with Particular Emphasis on Cold Adaptation of an Isolate from a High-Altitude Cold Volcano Lake.</title>
        <authorList>
            <person name="Villalobos A.S."/>
            <person name="Wiese J."/>
            <person name="Imhoff J.F."/>
            <person name="Dorador C."/>
            <person name="Keller A."/>
            <person name="Hentschel U."/>
        </authorList>
    </citation>
    <scope>NUCLEOTIDE SEQUENCE [LARGE SCALE GENOMIC DNA]</scope>
    <source>
        <strain evidence="2 3">DB165</strain>
    </source>
</reference>
<keyword evidence="3" id="KW-1185">Reference proteome</keyword>
<keyword evidence="1" id="KW-0812">Transmembrane</keyword>
<protein>
    <recommendedName>
        <fullName evidence="4">PBP domain-containing protein</fullName>
    </recommendedName>
</protein>
<gene>
    <name evidence="2" type="ORF">D4765_14780</name>
</gene>
<evidence type="ECO:0000256" key="1">
    <source>
        <dbReference type="SAM" id="Phobius"/>
    </source>
</evidence>
<organism evidence="2 3">
    <name type="scientific">Subtercola vilae</name>
    <dbReference type="NCBI Taxonomy" id="2056433"/>
    <lineage>
        <taxon>Bacteria</taxon>
        <taxon>Bacillati</taxon>
        <taxon>Actinomycetota</taxon>
        <taxon>Actinomycetes</taxon>
        <taxon>Micrococcales</taxon>
        <taxon>Microbacteriaceae</taxon>
        <taxon>Subtercola</taxon>
    </lineage>
</organism>
<dbReference type="OrthoDB" id="5107506at2"/>
<dbReference type="RefSeq" id="WP_136643068.1">
    <property type="nucleotide sequence ID" value="NZ_QYRT01000035.1"/>
</dbReference>
<sequence>MPRRRSAILQGLSGVLVGGAVFALVALTGAVIPAQSARADVSSAVTVSAYSQDADIADAPMKDLVVTVSQTKDLMAQGIQVSWKGGLKSEVPSGQTGGANFLQIAQCWGDLNGHTDEPDRTTCQYGAFNTPGASRDSFISPGTTATADLQYTAPSSGPLDPAYTSIPFVSATGVTVASVVNPPKAYPKGSPNIKDESVDVNNNQFFTKQTSNEISWAGSGANGSGSVKFEVQTAAQSPGLGCGTRIAASDGTETGSSCWLVIIPRGTADTGEQNITKSGLFSDAWKHRVAIRLDFKPIGVSCTIGSAERQLAGSELVSGAVSSWQPALCGAAGGAAYTIISGSESDALQAASSTVEQPMALTSRPLSQTADTGDPLIYAPIALTGISISFAIDREPSAIKTIPQTSTDNARTPFTSLNLTPRLLAKLLTNSYLDSLPTGADKSQINYKSPTDPGNNARNLTLDKDFLAINDPEWADQQITSPALADLLEPQGRSDAAFALWSYVLSDPEAVDFLAGKPDPWGMIVNPYSSTDASKNPTGVALVLPRDNFPKADPVEQPKDPAGAAAVNVVTWRPYTNDFDTSGYLILRGDGQILGPWDSLAATPKYTKTARALAGLQRVIGITDTASAAKYQTFSASLRNSAGVFVAPTTASLSAAGAAMTENASQAQVSQFDPTSSAARATPTAYPLTLPVYAAVNPAMGDDSLRADYAAFIRYAVTTGQVSGTALGQLPEGYAPIPAAWQGQALAAATIIANGPLATPVASPSPSPVSAPAAAVSKPVAVAALPAVQPVTAAAPTITDPAATGQTAAPLLGAPTPADPQNGAIAAAVPASILAGLGAAFAFPFMSRIRRRP</sequence>
<accession>A0A4T2BP27</accession>
<feature type="transmembrane region" description="Helical" evidence="1">
    <location>
        <begin position="824"/>
        <end position="846"/>
    </location>
</feature>
<comment type="caution">
    <text evidence="2">The sequence shown here is derived from an EMBL/GenBank/DDBJ whole genome shotgun (WGS) entry which is preliminary data.</text>
</comment>
<evidence type="ECO:0008006" key="4">
    <source>
        <dbReference type="Google" id="ProtNLM"/>
    </source>
</evidence>
<keyword evidence="1" id="KW-0472">Membrane</keyword>
<dbReference type="Gene3D" id="3.40.190.10">
    <property type="entry name" value="Periplasmic binding protein-like II"/>
    <property type="match status" value="1"/>
</dbReference>
<dbReference type="AlphaFoldDB" id="A0A4T2BP27"/>
<keyword evidence="1" id="KW-1133">Transmembrane helix</keyword>